<evidence type="ECO:0000256" key="8">
    <source>
        <dbReference type="PIRSR" id="PIRSR000705-3"/>
    </source>
</evidence>
<dbReference type="Proteomes" id="UP000249696">
    <property type="component" value="Unassembled WGS sequence"/>
</dbReference>
<comment type="similarity">
    <text evidence="1">Belongs to the DCK/DGK family.</text>
</comment>
<evidence type="ECO:0000259" key="9">
    <source>
        <dbReference type="Pfam" id="PF01712"/>
    </source>
</evidence>
<dbReference type="PANTHER" id="PTHR10513:SF35">
    <property type="entry name" value="DEOXYADENOSINE KINASE"/>
    <property type="match status" value="1"/>
</dbReference>
<dbReference type="Pfam" id="PF01712">
    <property type="entry name" value="dNK"/>
    <property type="match status" value="1"/>
</dbReference>
<dbReference type="InterPro" id="IPR027417">
    <property type="entry name" value="P-loop_NTPase"/>
</dbReference>
<feature type="binding site" evidence="8">
    <location>
        <begin position="60"/>
        <end position="68"/>
    </location>
    <ligand>
        <name>ATP</name>
        <dbReference type="ChEBI" id="CHEBI:30616"/>
    </ligand>
</feature>
<evidence type="ECO:0000256" key="4">
    <source>
        <dbReference type="ARBA" id="ARBA00022777"/>
    </source>
</evidence>
<dbReference type="GO" id="GO:0019136">
    <property type="term" value="F:deoxynucleoside kinase activity"/>
    <property type="evidence" value="ECO:0007669"/>
    <property type="project" value="InterPro"/>
</dbReference>
<dbReference type="CDD" id="cd01673">
    <property type="entry name" value="dNK"/>
    <property type="match status" value="1"/>
</dbReference>
<dbReference type="FunFam" id="3.40.50.300:FF:000659">
    <property type="entry name" value="Deoxyguanosine kinase"/>
    <property type="match status" value="1"/>
</dbReference>
<dbReference type="Gene3D" id="3.40.50.300">
    <property type="entry name" value="P-loop containing nucleotide triphosphate hydrolases"/>
    <property type="match status" value="1"/>
</dbReference>
<dbReference type="GO" id="GO:0005737">
    <property type="term" value="C:cytoplasm"/>
    <property type="evidence" value="ECO:0007669"/>
    <property type="project" value="TreeGrafter"/>
</dbReference>
<feature type="binding site" evidence="7">
    <location>
        <position position="107"/>
    </location>
    <ligand>
        <name>substrate</name>
    </ligand>
</feature>
<evidence type="ECO:0000256" key="5">
    <source>
        <dbReference type="ARBA" id="ARBA00022840"/>
    </source>
</evidence>
<dbReference type="InterPro" id="IPR002624">
    <property type="entry name" value="DCK/DGK"/>
</dbReference>
<organism evidence="10 11">
    <name type="scientific">Arenibacter echinorum</name>
    <dbReference type="NCBI Taxonomy" id="440515"/>
    <lineage>
        <taxon>Bacteria</taxon>
        <taxon>Pseudomonadati</taxon>
        <taxon>Bacteroidota</taxon>
        <taxon>Flavobacteriia</taxon>
        <taxon>Flavobacteriales</taxon>
        <taxon>Flavobacteriaceae</taxon>
        <taxon>Arenibacter</taxon>
    </lineage>
</organism>
<evidence type="ECO:0000256" key="3">
    <source>
        <dbReference type="ARBA" id="ARBA00022741"/>
    </source>
</evidence>
<keyword evidence="11" id="KW-1185">Reference proteome</keyword>
<dbReference type="PIRSF" id="PIRSF000705">
    <property type="entry name" value="DNK"/>
    <property type="match status" value="1"/>
</dbReference>
<dbReference type="InterPro" id="IPR031314">
    <property type="entry name" value="DNK_dom"/>
</dbReference>
<evidence type="ECO:0000256" key="6">
    <source>
        <dbReference type="PIRSR" id="PIRSR000705-1"/>
    </source>
</evidence>
<comment type="caution">
    <text evidence="10">The sequence shown here is derived from an EMBL/GenBank/DDBJ whole genome shotgun (WGS) entry which is preliminary data.</text>
</comment>
<keyword evidence="3 8" id="KW-0547">Nucleotide-binding</keyword>
<dbReference type="GO" id="GO:0005524">
    <property type="term" value="F:ATP binding"/>
    <property type="evidence" value="ECO:0007669"/>
    <property type="project" value="UniProtKB-KW"/>
</dbReference>
<protein>
    <submittedName>
        <fullName evidence="10">Deoxyadenosine/deoxycytidine kinase</fullName>
    </submittedName>
</protein>
<keyword evidence="4 10" id="KW-0418">Kinase</keyword>
<accession>A0A327R0L2</accession>
<dbReference type="EMBL" id="QLLN01000005">
    <property type="protein sequence ID" value="RAJ10160.1"/>
    <property type="molecule type" value="Genomic_DNA"/>
</dbReference>
<evidence type="ECO:0000256" key="1">
    <source>
        <dbReference type="ARBA" id="ARBA00007420"/>
    </source>
</evidence>
<evidence type="ECO:0000256" key="2">
    <source>
        <dbReference type="ARBA" id="ARBA00022679"/>
    </source>
</evidence>
<feature type="binding site" evidence="7">
    <location>
        <position position="198"/>
    </location>
    <ligand>
        <name>substrate</name>
    </ligand>
</feature>
<feature type="domain" description="Deoxynucleoside kinase" evidence="9">
    <location>
        <begin position="56"/>
        <end position="251"/>
    </location>
</feature>
<evidence type="ECO:0000256" key="7">
    <source>
        <dbReference type="PIRSR" id="PIRSR000705-2"/>
    </source>
</evidence>
<dbReference type="AlphaFoldDB" id="A0A327R0L2"/>
<dbReference type="InterPro" id="IPR050566">
    <property type="entry name" value="Deoxyribonucleoside_kinase"/>
</dbReference>
<feature type="binding site" evidence="7">
    <location>
        <position position="132"/>
    </location>
    <ligand>
        <name>substrate</name>
    </ligand>
</feature>
<feature type="binding site" evidence="7">
    <location>
        <position position="137"/>
    </location>
    <ligand>
        <name>substrate</name>
    </ligand>
</feature>
<name>A0A327R0L2_9FLAO</name>
<sequence>MIWFNPKSIKNVNILSYKFFIGLSSKDFNMHPISCILYLFITSAKNTNHNYKPMHIAVAGNIGAGKTTLTRLLSKHYQWEAQFEDVVDNPYLDDFYNQMERWSFNLQIYFLNNRYRQILQIRKGGKDTIQDRTIYEDAHIFAPNLHAMGLMTNRDFSNYTSLFELMETLVQPPDLLIYLRSSIPNLVNQIHKRGREYENSISIDYLSRLNERYEAWAQSYEKGNLLVIDVDKLNFVDEPEDLGLVINKIDAEIHGLF</sequence>
<feature type="binding site" evidence="7">
    <location>
        <position position="84"/>
    </location>
    <ligand>
        <name>substrate</name>
    </ligand>
</feature>
<keyword evidence="5 8" id="KW-0067">ATP-binding</keyword>
<feature type="binding site" evidence="7">
    <location>
        <position position="96"/>
    </location>
    <ligand>
        <name>substrate</name>
    </ligand>
</feature>
<proteinExistence type="inferred from homology"/>
<reference evidence="10 11" key="1">
    <citation type="submission" date="2018-06" db="EMBL/GenBank/DDBJ databases">
        <title>Genomic Encyclopedia of Archaeal and Bacterial Type Strains, Phase II (KMG-II): from individual species to whole genera.</title>
        <authorList>
            <person name="Goeker M."/>
        </authorList>
    </citation>
    <scope>NUCLEOTIDE SEQUENCE [LARGE SCALE GENOMIC DNA]</scope>
    <source>
        <strain evidence="10 11">DSM 23522</strain>
    </source>
</reference>
<keyword evidence="2" id="KW-0808">Transferase</keyword>
<dbReference type="PANTHER" id="PTHR10513">
    <property type="entry name" value="DEOXYNUCLEOSIDE KINASE"/>
    <property type="match status" value="1"/>
</dbReference>
<gene>
    <name evidence="10" type="ORF">LV92_02908</name>
</gene>
<feature type="binding site" evidence="8">
    <location>
        <begin position="233"/>
        <end position="235"/>
    </location>
    <ligand>
        <name>ATP</name>
        <dbReference type="ChEBI" id="CHEBI:30616"/>
    </ligand>
</feature>
<evidence type="ECO:0000313" key="10">
    <source>
        <dbReference type="EMBL" id="RAJ10160.1"/>
    </source>
</evidence>
<feature type="active site" description="Proton acceptor" evidence="6">
    <location>
        <position position="131"/>
    </location>
</feature>
<dbReference type="SUPFAM" id="SSF52540">
    <property type="entry name" value="P-loop containing nucleoside triphosphate hydrolases"/>
    <property type="match status" value="1"/>
</dbReference>
<evidence type="ECO:0000313" key="11">
    <source>
        <dbReference type="Proteomes" id="UP000249696"/>
    </source>
</evidence>